<accession>A0A9X3YHL0</accession>
<evidence type="ECO:0000256" key="3">
    <source>
        <dbReference type="ARBA" id="ARBA00022695"/>
    </source>
</evidence>
<dbReference type="PANTHER" id="PTHR34047:SF7">
    <property type="entry name" value="RNA-DIRECTED DNA POLYMERASE"/>
    <property type="match status" value="1"/>
</dbReference>
<dbReference type="InterPro" id="IPR000477">
    <property type="entry name" value="RT_dom"/>
</dbReference>
<dbReference type="CDD" id="cd03487">
    <property type="entry name" value="RT_Bac_retron_II"/>
    <property type="match status" value="1"/>
</dbReference>
<organism evidence="11 12">
    <name type="scientific">Tahibacter soli</name>
    <dbReference type="NCBI Taxonomy" id="2983605"/>
    <lineage>
        <taxon>Bacteria</taxon>
        <taxon>Pseudomonadati</taxon>
        <taxon>Pseudomonadota</taxon>
        <taxon>Gammaproteobacteria</taxon>
        <taxon>Lysobacterales</taxon>
        <taxon>Rhodanobacteraceae</taxon>
        <taxon>Tahibacter</taxon>
    </lineage>
</organism>
<evidence type="ECO:0000313" key="12">
    <source>
        <dbReference type="Proteomes" id="UP001139971"/>
    </source>
</evidence>
<evidence type="ECO:0000256" key="1">
    <source>
        <dbReference type="ARBA" id="ARBA00012493"/>
    </source>
</evidence>
<sequence length="439" mass="48216">MRSPNPRVVARHLAIAALAGPWNAVALARRFVASFRPAPHWLADLARALVDRYDAAQAAALDVDTLTDRLHRDALVRDGIARGEIPVPRTAVADVGPPSLDVPGLPVITTDAELADRLELDAGELVWLADEWSQEARRAEGPQRHYRYRWLARDYGPDRLIEMPKPRLRDAQRLIHQALLRHVPVHAAAQGFVRGRGAIGHARLHTGAAWVVRLDLSQFFCRITRPRVRGVFALLGYDARVAALLAALCTNRVPTPVIAAAPHGAPSWEQRQLLRMPHLPQGAPTSPALANLVAYALDVRLAALATTFGATYSRYADDLTFSHPRWSRAAASRCARTAAVVAAECGFTINPRKTLVMGAQHAQTVTGVVVNRHANLARRDYDRLKAILANCVRHGPASQNRDGRADFRAWLRGHLAHAQAINPARAGKLVALYARIDWN</sequence>
<dbReference type="AlphaFoldDB" id="A0A9X3YHL0"/>
<dbReference type="GO" id="GO:0003964">
    <property type="term" value="F:RNA-directed DNA polymerase activity"/>
    <property type="evidence" value="ECO:0007669"/>
    <property type="project" value="UniProtKB-KW"/>
</dbReference>
<evidence type="ECO:0000256" key="4">
    <source>
        <dbReference type="ARBA" id="ARBA00022723"/>
    </source>
</evidence>
<dbReference type="Pfam" id="PF00078">
    <property type="entry name" value="RVT_1"/>
    <property type="match status" value="1"/>
</dbReference>
<gene>
    <name evidence="11" type="ORF">OD750_008310</name>
</gene>
<evidence type="ECO:0000256" key="7">
    <source>
        <dbReference type="ARBA" id="ARBA00023118"/>
    </source>
</evidence>
<dbReference type="InterPro" id="IPR000123">
    <property type="entry name" value="Reverse_transcriptase_msDNA"/>
</dbReference>
<evidence type="ECO:0000313" key="11">
    <source>
        <dbReference type="EMBL" id="MDC8012549.1"/>
    </source>
</evidence>
<comment type="similarity">
    <text evidence="8">Belongs to the bacterial reverse transcriptase family.</text>
</comment>
<keyword evidence="4" id="KW-0479">Metal-binding</keyword>
<dbReference type="InterPro" id="IPR051083">
    <property type="entry name" value="GrpII_Intron_Splice-Mob/Def"/>
</dbReference>
<evidence type="ECO:0000259" key="10">
    <source>
        <dbReference type="PROSITE" id="PS50878"/>
    </source>
</evidence>
<reference evidence="11" key="1">
    <citation type="submission" date="2023-02" db="EMBL/GenBank/DDBJ databases">
        <title>Tahibacter soli sp. nov. isolated from soil.</title>
        <authorList>
            <person name="Baek J.H."/>
            <person name="Lee J.K."/>
            <person name="Choi D.G."/>
            <person name="Jeon C.O."/>
        </authorList>
    </citation>
    <scope>NUCLEOTIDE SEQUENCE</scope>
    <source>
        <strain evidence="11">BL</strain>
    </source>
</reference>
<evidence type="ECO:0000256" key="5">
    <source>
        <dbReference type="ARBA" id="ARBA00022842"/>
    </source>
</evidence>
<keyword evidence="3" id="KW-0548">Nucleotidyltransferase</keyword>
<evidence type="ECO:0000256" key="9">
    <source>
        <dbReference type="ARBA" id="ARBA00048173"/>
    </source>
</evidence>
<dbReference type="Proteomes" id="UP001139971">
    <property type="component" value="Unassembled WGS sequence"/>
</dbReference>
<dbReference type="PROSITE" id="PS50878">
    <property type="entry name" value="RT_POL"/>
    <property type="match status" value="1"/>
</dbReference>
<dbReference type="SUPFAM" id="SSF56672">
    <property type="entry name" value="DNA/RNA polymerases"/>
    <property type="match status" value="1"/>
</dbReference>
<protein>
    <recommendedName>
        <fullName evidence="1">RNA-directed DNA polymerase</fullName>
        <ecNumber evidence="1">2.7.7.49</ecNumber>
    </recommendedName>
</protein>
<dbReference type="EC" id="2.7.7.49" evidence="1"/>
<dbReference type="EMBL" id="JAOVZO020000011">
    <property type="protein sequence ID" value="MDC8012549.1"/>
    <property type="molecule type" value="Genomic_DNA"/>
</dbReference>
<dbReference type="PANTHER" id="PTHR34047">
    <property type="entry name" value="NUCLEAR INTRON MATURASE 1, MITOCHONDRIAL-RELATED"/>
    <property type="match status" value="1"/>
</dbReference>
<dbReference type="GO" id="GO:0003723">
    <property type="term" value="F:RNA binding"/>
    <property type="evidence" value="ECO:0007669"/>
    <property type="project" value="InterPro"/>
</dbReference>
<feature type="domain" description="Reverse transcriptase" evidence="10">
    <location>
        <begin position="132"/>
        <end position="370"/>
    </location>
</feature>
<dbReference type="RefSeq" id="WP_263541122.1">
    <property type="nucleotide sequence ID" value="NZ_JAOVZO020000011.1"/>
</dbReference>
<keyword evidence="5" id="KW-0460">Magnesium</keyword>
<evidence type="ECO:0000256" key="8">
    <source>
        <dbReference type="ARBA" id="ARBA00034120"/>
    </source>
</evidence>
<dbReference type="PRINTS" id="PR00866">
    <property type="entry name" value="RNADNAPOLMS"/>
</dbReference>
<dbReference type="InterPro" id="IPR043502">
    <property type="entry name" value="DNA/RNA_pol_sf"/>
</dbReference>
<comment type="caution">
    <text evidence="11">The sequence shown here is derived from an EMBL/GenBank/DDBJ whole genome shotgun (WGS) entry which is preliminary data.</text>
</comment>
<keyword evidence="6 11" id="KW-0695">RNA-directed DNA polymerase</keyword>
<keyword evidence="12" id="KW-1185">Reference proteome</keyword>
<dbReference type="GO" id="GO:0046872">
    <property type="term" value="F:metal ion binding"/>
    <property type="evidence" value="ECO:0007669"/>
    <property type="project" value="UniProtKB-KW"/>
</dbReference>
<name>A0A9X3YHL0_9GAMM</name>
<evidence type="ECO:0000256" key="6">
    <source>
        <dbReference type="ARBA" id="ARBA00022918"/>
    </source>
</evidence>
<comment type="catalytic activity">
    <reaction evidence="9">
        <text>DNA(n) + a 2'-deoxyribonucleoside 5'-triphosphate = DNA(n+1) + diphosphate</text>
        <dbReference type="Rhea" id="RHEA:22508"/>
        <dbReference type="Rhea" id="RHEA-COMP:17339"/>
        <dbReference type="Rhea" id="RHEA-COMP:17340"/>
        <dbReference type="ChEBI" id="CHEBI:33019"/>
        <dbReference type="ChEBI" id="CHEBI:61560"/>
        <dbReference type="ChEBI" id="CHEBI:173112"/>
        <dbReference type="EC" id="2.7.7.49"/>
    </reaction>
</comment>
<evidence type="ECO:0000256" key="2">
    <source>
        <dbReference type="ARBA" id="ARBA00022679"/>
    </source>
</evidence>
<dbReference type="GO" id="GO:0051607">
    <property type="term" value="P:defense response to virus"/>
    <property type="evidence" value="ECO:0007669"/>
    <property type="project" value="UniProtKB-KW"/>
</dbReference>
<keyword evidence="7" id="KW-0051">Antiviral defense</keyword>
<proteinExistence type="inferred from homology"/>
<keyword evidence="2" id="KW-0808">Transferase</keyword>